<reference evidence="1 2" key="1">
    <citation type="submission" date="2013-09" db="EMBL/GenBank/DDBJ databases">
        <title>High correlation between genotypes and phenotypes of environmental bacteria Comamonas testosteroni strains.</title>
        <authorList>
            <person name="Liu L."/>
            <person name="Zhu W."/>
            <person name="Xia X."/>
            <person name="Xu B."/>
            <person name="Luo M."/>
            <person name="Wang G."/>
        </authorList>
    </citation>
    <scope>NUCLEOTIDE SEQUENCE [LARGE SCALE GENOMIC DNA]</scope>
    <source>
        <strain evidence="1 2">JL14</strain>
    </source>
</reference>
<evidence type="ECO:0000313" key="1">
    <source>
        <dbReference type="EMBL" id="KGG83076.1"/>
    </source>
</evidence>
<sequence>MYETVDIRMMMDKAISSIFETFVLFLAPFKDNQKATPAEINKIMLDPLKSRMCVEI</sequence>
<dbReference type="EMBL" id="AWTN01000145">
    <property type="protein sequence ID" value="KGG83076.1"/>
    <property type="molecule type" value="Genomic_DNA"/>
</dbReference>
<proteinExistence type="predicted"/>
<organism evidence="1 2">
    <name type="scientific">Comamonas thiooxydans</name>
    <dbReference type="NCBI Taxonomy" id="363952"/>
    <lineage>
        <taxon>Bacteria</taxon>
        <taxon>Pseudomonadati</taxon>
        <taxon>Pseudomonadota</taxon>
        <taxon>Betaproteobacteria</taxon>
        <taxon>Burkholderiales</taxon>
        <taxon>Comamonadaceae</taxon>
        <taxon>Comamonas</taxon>
    </lineage>
</organism>
<name>A0A0E3B9E2_9BURK</name>
<comment type="caution">
    <text evidence="1">The sequence shown here is derived from an EMBL/GenBank/DDBJ whole genome shotgun (WGS) entry which is preliminary data.</text>
</comment>
<evidence type="ECO:0000313" key="2">
    <source>
        <dbReference type="Proteomes" id="UP000029567"/>
    </source>
</evidence>
<dbReference type="Proteomes" id="UP000029567">
    <property type="component" value="Unassembled WGS sequence"/>
</dbReference>
<gene>
    <name evidence="1" type="ORF">P245_25490</name>
</gene>
<protein>
    <submittedName>
        <fullName evidence="1">Uncharacterized protein</fullName>
    </submittedName>
</protein>
<dbReference type="AlphaFoldDB" id="A0A0E3B9E2"/>
<accession>A0A0E3B9E2</accession>